<proteinExistence type="predicted"/>
<organism evidence="1">
    <name type="scientific">Arundo donax</name>
    <name type="common">Giant reed</name>
    <name type="synonym">Donax arundinaceus</name>
    <dbReference type="NCBI Taxonomy" id="35708"/>
    <lineage>
        <taxon>Eukaryota</taxon>
        <taxon>Viridiplantae</taxon>
        <taxon>Streptophyta</taxon>
        <taxon>Embryophyta</taxon>
        <taxon>Tracheophyta</taxon>
        <taxon>Spermatophyta</taxon>
        <taxon>Magnoliopsida</taxon>
        <taxon>Liliopsida</taxon>
        <taxon>Poales</taxon>
        <taxon>Poaceae</taxon>
        <taxon>PACMAD clade</taxon>
        <taxon>Arundinoideae</taxon>
        <taxon>Arundineae</taxon>
        <taxon>Arundo</taxon>
    </lineage>
</organism>
<sequence length="10" mass="1231">MNKRQTRLKG</sequence>
<protein>
    <submittedName>
        <fullName evidence="1">Uncharacterized protein</fullName>
    </submittedName>
</protein>
<reference evidence="1" key="2">
    <citation type="journal article" date="2015" name="Data Brief">
        <title>Shoot transcriptome of the giant reed, Arundo donax.</title>
        <authorList>
            <person name="Barrero R.A."/>
            <person name="Guerrero F.D."/>
            <person name="Moolhuijzen P."/>
            <person name="Goolsby J.A."/>
            <person name="Tidwell J."/>
            <person name="Bellgard S.E."/>
            <person name="Bellgard M.I."/>
        </authorList>
    </citation>
    <scope>NUCLEOTIDE SEQUENCE</scope>
    <source>
        <tissue evidence="1">Shoot tissue taken approximately 20 cm above the soil surface</tissue>
    </source>
</reference>
<dbReference type="EMBL" id="GBRH01200954">
    <property type="protein sequence ID" value="JAD96941.1"/>
    <property type="molecule type" value="Transcribed_RNA"/>
</dbReference>
<name>A0A0A9EA61_ARUDO</name>
<accession>A0A0A9EA61</accession>
<reference evidence="1" key="1">
    <citation type="submission" date="2014-09" db="EMBL/GenBank/DDBJ databases">
        <authorList>
            <person name="Magalhaes I.L.F."/>
            <person name="Oliveira U."/>
            <person name="Santos F.R."/>
            <person name="Vidigal T.H.D.A."/>
            <person name="Brescovit A.D."/>
            <person name="Santos A.J."/>
        </authorList>
    </citation>
    <scope>NUCLEOTIDE SEQUENCE</scope>
    <source>
        <tissue evidence="1">Shoot tissue taken approximately 20 cm above the soil surface</tissue>
    </source>
</reference>
<evidence type="ECO:0000313" key="1">
    <source>
        <dbReference type="EMBL" id="JAD96941.1"/>
    </source>
</evidence>